<dbReference type="Gene3D" id="3.40.30.10">
    <property type="entry name" value="Glutaredoxin"/>
    <property type="match status" value="1"/>
</dbReference>
<keyword evidence="3" id="KW-0560">Oxidoreductase</keyword>
<accession>A0ABP9Q7Y3</accession>
<feature type="domain" description="Thioredoxin-like fold" evidence="7">
    <location>
        <begin position="55"/>
        <end position="217"/>
    </location>
</feature>
<dbReference type="Pfam" id="PF13462">
    <property type="entry name" value="Thioredoxin_4"/>
    <property type="match status" value="1"/>
</dbReference>
<proteinExistence type="inferred from homology"/>
<gene>
    <name evidence="8" type="ORF">GCM10023321_37840</name>
</gene>
<keyword evidence="6" id="KW-0812">Transmembrane</keyword>
<dbReference type="PANTHER" id="PTHR13887">
    <property type="entry name" value="GLUTATHIONE S-TRANSFERASE KAPPA"/>
    <property type="match status" value="1"/>
</dbReference>
<keyword evidence="2" id="KW-0732">Signal</keyword>
<dbReference type="EMBL" id="BAABJP010000015">
    <property type="protein sequence ID" value="GAA5158278.1"/>
    <property type="molecule type" value="Genomic_DNA"/>
</dbReference>
<evidence type="ECO:0000256" key="5">
    <source>
        <dbReference type="ARBA" id="ARBA00023284"/>
    </source>
</evidence>
<keyword evidence="6" id="KW-0472">Membrane</keyword>
<evidence type="ECO:0000313" key="9">
    <source>
        <dbReference type="Proteomes" id="UP001428817"/>
    </source>
</evidence>
<evidence type="ECO:0000256" key="4">
    <source>
        <dbReference type="ARBA" id="ARBA00023157"/>
    </source>
</evidence>
<keyword evidence="5" id="KW-0676">Redox-active center</keyword>
<evidence type="ECO:0000256" key="6">
    <source>
        <dbReference type="SAM" id="Phobius"/>
    </source>
</evidence>
<comment type="similarity">
    <text evidence="1">Belongs to the thioredoxin family. DsbA subfamily.</text>
</comment>
<sequence length="228" mass="23658">MAGTKSGGRTAIYIVLGVLVVAGLAGWSFASFRSGGSGGAGGDANFSASVQGALVVAGNKNAPHTVDVYEDFICPFCARFESEHSADMAKAVNDGKIQVRYHVLGFLNKYSNPAGYSLRAANAGVCSAEAGVFSAYHKKLFDEAPAEGTAGFSDAELVQKAKDVGAPATIEKCITSGKFTKVIASETERATKDASLKSAQGRFGTPRITVDGKVVEDTDGSWLSDITK</sequence>
<organism evidence="8 9">
    <name type="scientific">Pseudonocardia eucalypti</name>
    <dbReference type="NCBI Taxonomy" id="648755"/>
    <lineage>
        <taxon>Bacteria</taxon>
        <taxon>Bacillati</taxon>
        <taxon>Actinomycetota</taxon>
        <taxon>Actinomycetes</taxon>
        <taxon>Pseudonocardiales</taxon>
        <taxon>Pseudonocardiaceae</taxon>
        <taxon>Pseudonocardia</taxon>
    </lineage>
</organism>
<dbReference type="InterPro" id="IPR036249">
    <property type="entry name" value="Thioredoxin-like_sf"/>
</dbReference>
<dbReference type="Proteomes" id="UP001428817">
    <property type="component" value="Unassembled WGS sequence"/>
</dbReference>
<comment type="caution">
    <text evidence="8">The sequence shown here is derived from an EMBL/GenBank/DDBJ whole genome shotgun (WGS) entry which is preliminary data.</text>
</comment>
<reference evidence="9" key="1">
    <citation type="journal article" date="2019" name="Int. J. Syst. Evol. Microbiol.">
        <title>The Global Catalogue of Microorganisms (GCM) 10K type strain sequencing project: providing services to taxonomists for standard genome sequencing and annotation.</title>
        <authorList>
            <consortium name="The Broad Institute Genomics Platform"/>
            <consortium name="The Broad Institute Genome Sequencing Center for Infectious Disease"/>
            <person name="Wu L."/>
            <person name="Ma J."/>
        </authorList>
    </citation>
    <scope>NUCLEOTIDE SEQUENCE [LARGE SCALE GENOMIC DNA]</scope>
    <source>
        <strain evidence="9">JCM 18303</strain>
    </source>
</reference>
<evidence type="ECO:0000256" key="1">
    <source>
        <dbReference type="ARBA" id="ARBA00005791"/>
    </source>
</evidence>
<protein>
    <recommendedName>
        <fullName evidence="7">Thioredoxin-like fold domain-containing protein</fullName>
    </recommendedName>
</protein>
<evidence type="ECO:0000313" key="8">
    <source>
        <dbReference type="EMBL" id="GAA5158278.1"/>
    </source>
</evidence>
<dbReference type="InterPro" id="IPR012336">
    <property type="entry name" value="Thioredoxin-like_fold"/>
</dbReference>
<evidence type="ECO:0000259" key="7">
    <source>
        <dbReference type="Pfam" id="PF13462"/>
    </source>
</evidence>
<feature type="transmembrane region" description="Helical" evidence="6">
    <location>
        <begin position="12"/>
        <end position="30"/>
    </location>
</feature>
<keyword evidence="9" id="KW-1185">Reference proteome</keyword>
<dbReference type="RefSeq" id="WP_185059136.1">
    <property type="nucleotide sequence ID" value="NZ_BAABJP010000015.1"/>
</dbReference>
<keyword evidence="4" id="KW-1015">Disulfide bond</keyword>
<evidence type="ECO:0000256" key="3">
    <source>
        <dbReference type="ARBA" id="ARBA00023002"/>
    </source>
</evidence>
<keyword evidence="6" id="KW-1133">Transmembrane helix</keyword>
<dbReference type="SUPFAM" id="SSF52833">
    <property type="entry name" value="Thioredoxin-like"/>
    <property type="match status" value="1"/>
</dbReference>
<dbReference type="CDD" id="cd02972">
    <property type="entry name" value="DsbA_family"/>
    <property type="match status" value="1"/>
</dbReference>
<dbReference type="PANTHER" id="PTHR13887:SF14">
    <property type="entry name" value="DISULFIDE BOND FORMATION PROTEIN D"/>
    <property type="match status" value="1"/>
</dbReference>
<name>A0ABP9Q7Y3_9PSEU</name>
<evidence type="ECO:0000256" key="2">
    <source>
        <dbReference type="ARBA" id="ARBA00022729"/>
    </source>
</evidence>